<accession>A0A8C4ZCY7</accession>
<reference evidence="5" key="2">
    <citation type="submission" date="2025-09" db="UniProtKB">
        <authorList>
            <consortium name="Ensembl"/>
        </authorList>
    </citation>
    <scope>IDENTIFICATION</scope>
</reference>
<proteinExistence type="inferred from homology"/>
<evidence type="ECO:0000256" key="1">
    <source>
        <dbReference type="ARBA" id="ARBA00009019"/>
    </source>
</evidence>
<dbReference type="PANTHER" id="PTHR19232">
    <property type="entry name" value="CENTROCORTIN FAMILY MEMBER"/>
    <property type="match status" value="1"/>
</dbReference>
<dbReference type="AlphaFoldDB" id="A0A8C4ZCY7"/>
<dbReference type="Ensembl" id="ENSGMOT00000010839.2">
    <property type="protein sequence ID" value="ENSGMOP00000010552.2"/>
    <property type="gene ID" value="ENSGMOG00000023890.1"/>
</dbReference>
<name>A0A8C4ZCY7_GADMO</name>
<dbReference type="GeneID" id="115529479"/>
<comment type="similarity">
    <text evidence="1">Belongs to the CDR2 family.</text>
</comment>
<sequence length="472" mass="52472">MLRPGGMEEFVTEDEEPWYDQRDLEQDLHLAAELGKTLLERNKELEDSLQHMYIINEDQAQEIEYLAKQLEVLRDVNEQHAKVYEQLDVTARALEITNEKLLLESKASHQKIHRLTGTTEALQAQVDGLSGRVEELRTLEELRVRREKKERRKTVSSFPCLKELCTAPRYEDGFLVAHPGSVDLLEPPPADQEHRRLQDSLAALRDNMAAERGRREGAERDCAAALRELEALERRLLGAEGCRLRVRELEAELEEMQQLRRSRAFLLGGRGGAAAGDLEHALLANTPETDTPEEAEPEGGGGAARGGEGPVRKSCSDTALNAISGREEGAAGRRGGGGGYVARGRRGMSILSEVDEQYHTLLEKYEELLGKCRRHQEGLCHAGVQTSRPVSRDPSVKDYSLGGAEGGACAGPPSPPSTPEALEGLSRQVEQVDKRLGQNAPEYKTLFKEIFSRLQKTKVHMNSSHKGRKRAK</sequence>
<dbReference type="InterPro" id="IPR026079">
    <property type="entry name" value="CDR2"/>
</dbReference>
<dbReference type="PANTHER" id="PTHR19232:SF10">
    <property type="entry name" value="CEREBELLAR DEGENERATION-RELATED PROTEIN 2-LIKE"/>
    <property type="match status" value="1"/>
</dbReference>
<evidence type="ECO:0000256" key="4">
    <source>
        <dbReference type="SAM" id="MobiDB-lite"/>
    </source>
</evidence>
<evidence type="ECO:0000313" key="6">
    <source>
        <dbReference type="Proteomes" id="UP000694546"/>
    </source>
</evidence>
<evidence type="ECO:0000256" key="3">
    <source>
        <dbReference type="SAM" id="Coils"/>
    </source>
</evidence>
<organism evidence="5 6">
    <name type="scientific">Gadus morhua</name>
    <name type="common">Atlantic cod</name>
    <dbReference type="NCBI Taxonomy" id="8049"/>
    <lineage>
        <taxon>Eukaryota</taxon>
        <taxon>Metazoa</taxon>
        <taxon>Chordata</taxon>
        <taxon>Craniata</taxon>
        <taxon>Vertebrata</taxon>
        <taxon>Euteleostomi</taxon>
        <taxon>Actinopterygii</taxon>
        <taxon>Neopterygii</taxon>
        <taxon>Teleostei</taxon>
        <taxon>Neoteleostei</taxon>
        <taxon>Acanthomorphata</taxon>
        <taxon>Zeiogadaria</taxon>
        <taxon>Gadariae</taxon>
        <taxon>Gadiformes</taxon>
        <taxon>Gadoidei</taxon>
        <taxon>Gadidae</taxon>
        <taxon>Gadus</taxon>
    </lineage>
</organism>
<protein>
    <submittedName>
        <fullName evidence="5">Cerebellar degeneration-related protein 2-like</fullName>
    </submittedName>
</protein>
<dbReference type="RefSeq" id="XP_030194107.1">
    <property type="nucleotide sequence ID" value="XM_030338247.1"/>
</dbReference>
<reference evidence="5" key="1">
    <citation type="submission" date="2025-08" db="UniProtKB">
        <authorList>
            <consortium name="Ensembl"/>
        </authorList>
    </citation>
    <scope>IDENTIFICATION</scope>
</reference>
<dbReference type="GeneTree" id="ENSGT00390000018570"/>
<dbReference type="Proteomes" id="UP000694546">
    <property type="component" value="Chromosome 2"/>
</dbReference>
<feature type="compositionally biased region" description="Gly residues" evidence="4">
    <location>
        <begin position="298"/>
        <end position="309"/>
    </location>
</feature>
<evidence type="ECO:0000313" key="5">
    <source>
        <dbReference type="Ensembl" id="ENSGMOP00000010552.2"/>
    </source>
</evidence>
<feature type="coiled-coil region" evidence="3">
    <location>
        <begin position="194"/>
        <end position="259"/>
    </location>
</feature>
<dbReference type="KEGG" id="gmh:115529479"/>
<feature type="region of interest" description="Disordered" evidence="4">
    <location>
        <begin position="402"/>
        <end position="425"/>
    </location>
</feature>
<feature type="region of interest" description="Disordered" evidence="4">
    <location>
        <begin position="288"/>
        <end position="315"/>
    </location>
</feature>
<keyword evidence="6" id="KW-1185">Reference proteome</keyword>
<gene>
    <name evidence="5" type="primary">LOC115529479</name>
</gene>
<evidence type="ECO:0000256" key="2">
    <source>
        <dbReference type="ARBA" id="ARBA00023054"/>
    </source>
</evidence>
<dbReference type="OrthoDB" id="10059415at2759"/>
<keyword evidence="2 3" id="KW-0175">Coiled coil</keyword>